<dbReference type="EC" id="2.3.2.27" evidence="14"/>
<dbReference type="GO" id="GO:0061630">
    <property type="term" value="F:ubiquitin protein ligase activity"/>
    <property type="evidence" value="ECO:0007669"/>
    <property type="project" value="UniProtKB-EC"/>
</dbReference>
<dbReference type="GO" id="GO:0033503">
    <property type="term" value="C:HULC complex"/>
    <property type="evidence" value="ECO:0007669"/>
    <property type="project" value="TreeGrafter"/>
</dbReference>
<evidence type="ECO:0000256" key="4">
    <source>
        <dbReference type="ARBA" id="ARBA00005555"/>
    </source>
</evidence>
<evidence type="ECO:0000256" key="5">
    <source>
        <dbReference type="ARBA" id="ARBA00022679"/>
    </source>
</evidence>
<evidence type="ECO:0000256" key="9">
    <source>
        <dbReference type="ARBA" id="ARBA00022833"/>
    </source>
</evidence>
<dbReference type="GO" id="GO:0016567">
    <property type="term" value="P:protein ubiquitination"/>
    <property type="evidence" value="ECO:0007669"/>
    <property type="project" value="UniProtKB-UniRule"/>
</dbReference>
<dbReference type="PROSITE" id="PS50089">
    <property type="entry name" value="ZF_RING_2"/>
    <property type="match status" value="1"/>
</dbReference>
<dbReference type="Gene3D" id="3.30.40.10">
    <property type="entry name" value="Zinc/RING finger domain, C3HC4 (zinc finger)"/>
    <property type="match status" value="1"/>
</dbReference>
<sequence length="693" mass="79325">MCSEPAAKRARLNISEPNEPLTQRDVIAFQKEALFRCLNQHRTNLESLKQQYDLSKRQCTDISRKLANLMALVVTLARFLAGFCENAEEKQLCSKVSEGDETVIVQLSDPFMKLLIKYSTVERSSNEASHQRLQEMAMQLKNLQKNKDEAIIENRQLSEEISTLKNFYQRVVRKYDREDSLTVTRVFSSSKERLEKPGNEQETGSERNGVKPEVNIHDSDRKGINGEGNDDTHVNSDTCHVHGCLHDGKVEVKKEESSNRFLEKELEITDLKSQLDILRNTVEQLDNYKAQNEEELIKLRQQVSAQQSHQLPNVHDTASLREKIDRLSMENEKVSQINEDFLSKFQHLSREQEIYKGKLTKELQMAMDTLKKHNSTLEKDLVRIRTTRDELLGKVAILEAKTTKTTMLGNLQHAIDTLKGQWSTIGDRSKSDAQSQDALLKELQELELAFKELSHITHKKFQEYINQESILSKLTVEKAKADQKYFAAMRSKDSILVENKNLSKCLSKSNELISQLKDSDKLLQNKIDNLNEQLQLSQGNEKRLIESNKATTLKIMDMNTEISTMKKSLDTSKEENNENIAKITKLETKLHDSDTELKTLQLKASHAEAKCAKLQNSLNSEDGGTGPLQEELENFRSLVYCSLCSKNWKNMVIKTCGHVFCDECCKERLASRMRKCPTCNKPFSGNDLLLVHL</sequence>
<keyword evidence="10 14" id="KW-0156">Chromatin regulator</keyword>
<dbReference type="InterPro" id="IPR013956">
    <property type="entry name" value="E3_ubiquit_lig_Bre1"/>
</dbReference>
<dbReference type="GO" id="GO:0008270">
    <property type="term" value="F:zinc ion binding"/>
    <property type="evidence" value="ECO:0007669"/>
    <property type="project" value="UniProtKB-KW"/>
</dbReference>
<dbReference type="Proteomes" id="UP000509704">
    <property type="component" value="Chromosome 2"/>
</dbReference>
<feature type="coiled-coil region" evidence="15">
    <location>
        <begin position="31"/>
        <end position="65"/>
    </location>
</feature>
<keyword evidence="12 14" id="KW-0539">Nucleus</keyword>
<proteinExistence type="inferred from homology"/>
<dbReference type="Pfam" id="PF13920">
    <property type="entry name" value="zf-C3HC4_3"/>
    <property type="match status" value="1"/>
</dbReference>
<accession>A0A7H9AZJ6</accession>
<keyword evidence="5 14" id="KW-0808">Transferase</keyword>
<keyword evidence="19" id="KW-1185">Reference proteome</keyword>
<comment type="catalytic activity">
    <reaction evidence="1 14">
        <text>S-ubiquitinyl-[E2 ubiquitin-conjugating enzyme]-L-cysteine + [acceptor protein]-L-lysine = [E2 ubiquitin-conjugating enzyme]-L-cysteine + N(6)-ubiquitinyl-[acceptor protein]-L-lysine.</text>
        <dbReference type="EC" id="2.3.2.27"/>
    </reaction>
</comment>
<name>A0A7H9AZJ6_ZYGMR</name>
<dbReference type="OrthoDB" id="654191at2759"/>
<evidence type="ECO:0000256" key="15">
    <source>
        <dbReference type="SAM" id="Coils"/>
    </source>
</evidence>
<keyword evidence="9 14" id="KW-0862">Zinc</keyword>
<feature type="coiled-coil region" evidence="15">
    <location>
        <begin position="513"/>
        <end position="540"/>
    </location>
</feature>
<dbReference type="AlphaFoldDB" id="A0A7H9AZJ6"/>
<dbReference type="SMART" id="SM00184">
    <property type="entry name" value="RING"/>
    <property type="match status" value="1"/>
</dbReference>
<dbReference type="GO" id="GO:0006950">
    <property type="term" value="P:response to stress"/>
    <property type="evidence" value="ECO:0007669"/>
    <property type="project" value="UniProtKB-ARBA"/>
</dbReference>
<organism evidence="18 19">
    <name type="scientific">Zygotorulaspora mrakii</name>
    <name type="common">Zygosaccharomyces mrakii</name>
    <dbReference type="NCBI Taxonomy" id="42260"/>
    <lineage>
        <taxon>Eukaryota</taxon>
        <taxon>Fungi</taxon>
        <taxon>Dikarya</taxon>
        <taxon>Ascomycota</taxon>
        <taxon>Saccharomycotina</taxon>
        <taxon>Saccharomycetes</taxon>
        <taxon>Saccharomycetales</taxon>
        <taxon>Saccharomycetaceae</taxon>
        <taxon>Zygotorulaspora</taxon>
    </lineage>
</organism>
<reference evidence="18 19" key="1">
    <citation type="submission" date="2020-07" db="EMBL/GenBank/DDBJ databases">
        <title>The yeast mating-type switching endonuclease HO is a domesticated member of an unorthodox homing genetic element family.</title>
        <authorList>
            <person name="Coughlan A.Y."/>
            <person name="Lombardi L."/>
            <person name="Braun-Galleani S."/>
            <person name="Martos A.R."/>
            <person name="Galeote V."/>
            <person name="Bigey F."/>
            <person name="Dequin S."/>
            <person name="Byrne K.P."/>
            <person name="Wolfe K.H."/>
        </authorList>
    </citation>
    <scope>NUCLEOTIDE SEQUENCE [LARGE SCALE GENOMIC DNA]</scope>
    <source>
        <strain evidence="18 19">NRRL Y-6702</strain>
    </source>
</reference>
<evidence type="ECO:0000256" key="1">
    <source>
        <dbReference type="ARBA" id="ARBA00000900"/>
    </source>
</evidence>
<comment type="subcellular location">
    <subcellularLocation>
        <location evidence="2 14">Nucleus</location>
    </subcellularLocation>
</comment>
<keyword evidence="6 14" id="KW-0479">Metal-binding</keyword>
<evidence type="ECO:0000256" key="16">
    <source>
        <dbReference type="SAM" id="MobiDB-lite"/>
    </source>
</evidence>
<dbReference type="Pfam" id="PF08647">
    <property type="entry name" value="BRE1"/>
    <property type="match status" value="1"/>
</dbReference>
<feature type="region of interest" description="Disordered" evidence="16">
    <location>
        <begin position="190"/>
        <end position="234"/>
    </location>
</feature>
<evidence type="ECO:0000256" key="10">
    <source>
        <dbReference type="ARBA" id="ARBA00022853"/>
    </source>
</evidence>
<dbReference type="GO" id="GO:0005634">
    <property type="term" value="C:nucleus"/>
    <property type="evidence" value="ECO:0007669"/>
    <property type="project" value="UniProtKB-SubCell"/>
</dbReference>
<keyword evidence="8 14" id="KW-0833">Ubl conjugation pathway</keyword>
<protein>
    <recommendedName>
        <fullName evidence="14">E3 ubiquitin protein ligase</fullName>
        <ecNumber evidence="14">2.3.2.27</ecNumber>
    </recommendedName>
</protein>
<evidence type="ECO:0000259" key="17">
    <source>
        <dbReference type="PROSITE" id="PS50089"/>
    </source>
</evidence>
<evidence type="ECO:0000256" key="6">
    <source>
        <dbReference type="ARBA" id="ARBA00022723"/>
    </source>
</evidence>
<evidence type="ECO:0000256" key="7">
    <source>
        <dbReference type="ARBA" id="ARBA00022771"/>
    </source>
</evidence>
<evidence type="ECO:0000256" key="13">
    <source>
        <dbReference type="PROSITE-ProRule" id="PRU00175"/>
    </source>
</evidence>
<dbReference type="InterPro" id="IPR013083">
    <property type="entry name" value="Znf_RING/FYVE/PHD"/>
</dbReference>
<dbReference type="PANTHER" id="PTHR23163">
    <property type="entry name" value="RING FINGER PROTEIN-RELATED"/>
    <property type="match status" value="1"/>
</dbReference>
<evidence type="ECO:0000256" key="11">
    <source>
        <dbReference type="ARBA" id="ARBA00023054"/>
    </source>
</evidence>
<dbReference type="PANTHER" id="PTHR23163:SF0">
    <property type="entry name" value="E3 UBIQUITIN-PROTEIN LIGASE BRE1"/>
    <property type="match status" value="1"/>
</dbReference>
<evidence type="ECO:0000256" key="2">
    <source>
        <dbReference type="ARBA" id="ARBA00004123"/>
    </source>
</evidence>
<dbReference type="GeneID" id="59235279"/>
<evidence type="ECO:0000256" key="8">
    <source>
        <dbReference type="ARBA" id="ARBA00022786"/>
    </source>
</evidence>
<evidence type="ECO:0000256" key="14">
    <source>
        <dbReference type="RuleBase" id="RU365038"/>
    </source>
</evidence>
<gene>
    <name evidence="18" type="ORF">HG535_0B06630</name>
</gene>
<dbReference type="SUPFAM" id="SSF57850">
    <property type="entry name" value="RING/U-box"/>
    <property type="match status" value="1"/>
</dbReference>
<keyword evidence="11 14" id="KW-0175">Coiled coil</keyword>
<evidence type="ECO:0000313" key="18">
    <source>
        <dbReference type="EMBL" id="QLG71617.1"/>
    </source>
</evidence>
<comment type="pathway">
    <text evidence="3 14">Protein modification; protein ubiquitination.</text>
</comment>
<feature type="domain" description="RING-type" evidence="17">
    <location>
        <begin position="641"/>
        <end position="680"/>
    </location>
</feature>
<feature type="coiled-coil region" evidence="15">
    <location>
        <begin position="569"/>
        <end position="617"/>
    </location>
</feature>
<dbReference type="GO" id="GO:0006325">
    <property type="term" value="P:chromatin organization"/>
    <property type="evidence" value="ECO:0007669"/>
    <property type="project" value="UniProtKB-KW"/>
</dbReference>
<dbReference type="InterPro" id="IPR001841">
    <property type="entry name" value="Znf_RING"/>
</dbReference>
<dbReference type="RefSeq" id="XP_037143345.1">
    <property type="nucleotide sequence ID" value="XM_037287450.1"/>
</dbReference>
<dbReference type="EMBL" id="CP058605">
    <property type="protein sequence ID" value="QLG71617.1"/>
    <property type="molecule type" value="Genomic_DNA"/>
</dbReference>
<comment type="similarity">
    <text evidence="4 14">Belongs to the BRE1 family.</text>
</comment>
<feature type="coiled-coil region" evidence="15">
    <location>
        <begin position="268"/>
        <end position="302"/>
    </location>
</feature>
<evidence type="ECO:0000256" key="12">
    <source>
        <dbReference type="ARBA" id="ARBA00023242"/>
    </source>
</evidence>
<dbReference type="KEGG" id="zmk:HG535_0B06630"/>
<evidence type="ECO:0000256" key="3">
    <source>
        <dbReference type="ARBA" id="ARBA00004906"/>
    </source>
</evidence>
<evidence type="ECO:0000313" key="19">
    <source>
        <dbReference type="Proteomes" id="UP000509704"/>
    </source>
</evidence>
<dbReference type="UniPathway" id="UPA00143"/>
<dbReference type="CDD" id="cd16499">
    <property type="entry name" value="RING-HC_Bre1-like"/>
    <property type="match status" value="1"/>
</dbReference>
<keyword evidence="7 13" id="KW-0863">Zinc-finger</keyword>
<dbReference type="FunFam" id="3.30.40.10:FF:000414">
    <property type="entry name" value="E3 ubiquitin protein ligase"/>
    <property type="match status" value="1"/>
</dbReference>
<feature type="coiled-coil region" evidence="15">
    <location>
        <begin position="126"/>
        <end position="160"/>
    </location>
</feature>